<name>A0ABC9TV72_CLOSY</name>
<gene>
    <name evidence="2" type="ORF">CLOSYM_03222</name>
</gene>
<evidence type="ECO:0000313" key="2">
    <source>
        <dbReference type="EMBL" id="ERI75465.1"/>
    </source>
</evidence>
<evidence type="ECO:0000256" key="1">
    <source>
        <dbReference type="SAM" id="MobiDB-lite"/>
    </source>
</evidence>
<feature type="region of interest" description="Disordered" evidence="1">
    <location>
        <begin position="123"/>
        <end position="142"/>
    </location>
</feature>
<feature type="non-terminal residue" evidence="2">
    <location>
        <position position="170"/>
    </location>
</feature>
<sequence length="170" mass="19791">PEKSQQDKHIGCSMMELVGVFSFCCYRQFINSMAQMPSFMPQIRHLFFLRHPLHNLFSLCGNRYHNGTNICSIDEAPYTNRKKSRERTLIHLSPEVTYDTLPEWSLSGRNNLSFFRLYHTAGTTQKQRQPARPKHPQNPKRKMITEITVTTETATMEMAAEIPITREEAE</sequence>
<evidence type="ECO:0000313" key="3">
    <source>
        <dbReference type="Proteomes" id="UP000016491"/>
    </source>
</evidence>
<proteinExistence type="predicted"/>
<dbReference type="EMBL" id="AWSU01000248">
    <property type="protein sequence ID" value="ERI75465.1"/>
    <property type="molecule type" value="Genomic_DNA"/>
</dbReference>
<feature type="non-terminal residue" evidence="2">
    <location>
        <position position="1"/>
    </location>
</feature>
<organism evidence="2 3">
    <name type="scientific">[Clostridium] symbiosum ATCC 14940</name>
    <dbReference type="NCBI Taxonomy" id="411472"/>
    <lineage>
        <taxon>Bacteria</taxon>
        <taxon>Bacillati</taxon>
        <taxon>Bacillota</taxon>
        <taxon>Clostridia</taxon>
        <taxon>Lachnospirales</taxon>
        <taxon>Lachnospiraceae</taxon>
        <taxon>Otoolea</taxon>
    </lineage>
</organism>
<feature type="compositionally biased region" description="Basic residues" evidence="1">
    <location>
        <begin position="129"/>
        <end position="142"/>
    </location>
</feature>
<dbReference type="Proteomes" id="UP000016491">
    <property type="component" value="Unassembled WGS sequence"/>
</dbReference>
<dbReference type="AlphaFoldDB" id="A0ABC9TV72"/>
<comment type="caution">
    <text evidence="2">The sequence shown here is derived from an EMBL/GenBank/DDBJ whole genome shotgun (WGS) entry which is preliminary data.</text>
</comment>
<accession>A0ABC9TV72</accession>
<reference evidence="2 3" key="1">
    <citation type="submission" date="2013-07" db="EMBL/GenBank/DDBJ databases">
        <authorList>
            <person name="Weinstock G."/>
            <person name="Sodergren E."/>
            <person name="Wylie T."/>
            <person name="Fulton L."/>
            <person name="Fulton R."/>
            <person name="Fronick C."/>
            <person name="O'Laughlin M."/>
            <person name="Godfrey J."/>
            <person name="Miner T."/>
            <person name="Herter B."/>
            <person name="Appelbaum E."/>
            <person name="Cordes M."/>
            <person name="Lek S."/>
            <person name="Wollam A."/>
            <person name="Pepin K.H."/>
            <person name="Palsikar V.B."/>
            <person name="Mitreva M."/>
            <person name="Wilson R.K."/>
        </authorList>
    </citation>
    <scope>NUCLEOTIDE SEQUENCE [LARGE SCALE GENOMIC DNA]</scope>
    <source>
        <strain evidence="2 3">ATCC 14940</strain>
    </source>
</reference>
<protein>
    <submittedName>
        <fullName evidence="2">Uncharacterized protein</fullName>
    </submittedName>
</protein>